<evidence type="ECO:0000313" key="1">
    <source>
        <dbReference type="EMBL" id="UYV18961.1"/>
    </source>
</evidence>
<dbReference type="RefSeq" id="WP_264429549.1">
    <property type="nucleotide sequence ID" value="NZ_CP080627.1"/>
</dbReference>
<accession>A0ABY6JNU0</accession>
<dbReference type="EMBL" id="CP080627">
    <property type="protein sequence ID" value="UYV18961.1"/>
    <property type="molecule type" value="Genomic_DNA"/>
</dbReference>
<dbReference type="Proteomes" id="UP001163082">
    <property type="component" value="Chromosome"/>
</dbReference>
<reference evidence="1 2" key="1">
    <citation type="journal article" date="2022" name="Antonie Van Leeuwenhoek">
        <title>Whole genome sequencing of the halophilic Halomonas qaidamensis XH36, a novel species strain with high ectoine production.</title>
        <authorList>
            <person name="Zhang T."/>
            <person name="Cui T."/>
            <person name="Cao Y."/>
            <person name="Li Y."/>
            <person name="Li F."/>
            <person name="Zhu D."/>
            <person name="Xing J."/>
        </authorList>
    </citation>
    <scope>NUCLEOTIDE SEQUENCE [LARGE SCALE GENOMIC DNA]</scope>
    <source>
        <strain evidence="1 2">XH36</strain>
    </source>
</reference>
<keyword evidence="2" id="KW-1185">Reference proteome</keyword>
<protein>
    <submittedName>
        <fullName evidence="1">Uncharacterized protein</fullName>
    </submittedName>
</protein>
<organism evidence="1 2">
    <name type="scientific">Halomonas qaidamensis</name>
    <dbReference type="NCBI Taxonomy" id="2866211"/>
    <lineage>
        <taxon>Bacteria</taxon>
        <taxon>Pseudomonadati</taxon>
        <taxon>Pseudomonadota</taxon>
        <taxon>Gammaproteobacteria</taxon>
        <taxon>Oceanospirillales</taxon>
        <taxon>Halomonadaceae</taxon>
        <taxon>Halomonas</taxon>
    </lineage>
</organism>
<name>A0ABY6JNU0_9GAMM</name>
<proteinExistence type="predicted"/>
<sequence length="74" mass="8094">MSMKTYLQLGPRSVSSPHVQPAIIGELHLLPDDLTEGLARLLTGMCAEKDVPLTPLENTEGHIPSTWRVLESMA</sequence>
<gene>
    <name evidence="1" type="ORF">K1Y77_16185</name>
</gene>
<evidence type="ECO:0000313" key="2">
    <source>
        <dbReference type="Proteomes" id="UP001163082"/>
    </source>
</evidence>